<dbReference type="Proteomes" id="UP000075606">
    <property type="component" value="Unassembled WGS sequence"/>
</dbReference>
<dbReference type="AlphaFoldDB" id="A0A150XGF0"/>
<reference evidence="1 2" key="1">
    <citation type="submission" date="2016-01" db="EMBL/GenBank/DDBJ databases">
        <title>Genome sequencing of Roseivirga spongicola UST030701-084.</title>
        <authorList>
            <person name="Selvaratnam C."/>
            <person name="Thevarajoo S."/>
            <person name="Goh K.M."/>
            <person name="Ee R."/>
            <person name="Chan K.-G."/>
            <person name="Chong C.S."/>
        </authorList>
    </citation>
    <scope>NUCLEOTIDE SEQUENCE [LARGE SCALE GENOMIC DNA]</scope>
    <source>
        <strain evidence="1 2">UST030701-084</strain>
    </source>
</reference>
<dbReference type="STRING" id="333140.AWW68_03100"/>
<gene>
    <name evidence="1" type="ORF">AWW68_03100</name>
</gene>
<name>A0A150XGF0_9BACT</name>
<proteinExistence type="predicted"/>
<protein>
    <submittedName>
        <fullName evidence="1">Uncharacterized protein</fullName>
    </submittedName>
</protein>
<comment type="caution">
    <text evidence="1">The sequence shown here is derived from an EMBL/GenBank/DDBJ whole genome shotgun (WGS) entry which is preliminary data.</text>
</comment>
<dbReference type="OrthoDB" id="1446567at2"/>
<evidence type="ECO:0000313" key="1">
    <source>
        <dbReference type="EMBL" id="KYG77769.1"/>
    </source>
</evidence>
<keyword evidence="2" id="KW-1185">Reference proteome</keyword>
<dbReference type="RefSeq" id="WP_068216461.1">
    <property type="nucleotide sequence ID" value="NZ_LRPC01000001.1"/>
</dbReference>
<organism evidence="1 2">
    <name type="scientific">Roseivirga spongicola</name>
    <dbReference type="NCBI Taxonomy" id="333140"/>
    <lineage>
        <taxon>Bacteria</taxon>
        <taxon>Pseudomonadati</taxon>
        <taxon>Bacteroidota</taxon>
        <taxon>Cytophagia</taxon>
        <taxon>Cytophagales</taxon>
        <taxon>Roseivirgaceae</taxon>
        <taxon>Roseivirga</taxon>
    </lineage>
</organism>
<evidence type="ECO:0000313" key="2">
    <source>
        <dbReference type="Proteomes" id="UP000075606"/>
    </source>
</evidence>
<dbReference type="EMBL" id="LRPC01000001">
    <property type="protein sequence ID" value="KYG77769.1"/>
    <property type="molecule type" value="Genomic_DNA"/>
</dbReference>
<accession>A0A150XGF0</accession>
<sequence>MSFLSLLLITTQLISSEPTVEKIEDSELISLFNSLKTENRYTNEDISLSIFKKSNPPGSAGISGGHEISYSFYLAVSEYDEYPAQSLFLIGGFINPQYTVETNEKYLALNVKYGVFNDRKSKTYKVTLNKVSVLNP</sequence>